<keyword evidence="4" id="KW-0813">Transport</keyword>
<keyword evidence="5" id="KW-0808">Transferase</keyword>
<dbReference type="PROSITE" id="PS00518">
    <property type="entry name" value="ZF_RING_1"/>
    <property type="match status" value="1"/>
</dbReference>
<dbReference type="Gene3D" id="3.30.40.10">
    <property type="entry name" value="Zinc/RING finger domain, C3HC4 (zinc finger)"/>
    <property type="match status" value="1"/>
</dbReference>
<dbReference type="GO" id="GO:0008270">
    <property type="term" value="F:zinc ion binding"/>
    <property type="evidence" value="ECO:0007669"/>
    <property type="project" value="UniProtKB-KW"/>
</dbReference>
<comment type="catalytic activity">
    <reaction evidence="16">
        <text>[E2 ubiquitin-conjugating enzyme]-S-ubiquitinyl-L-cysteine + [acceptor protein]-L-cysteine = [E2 ubiquitin-conjugating enzyme]-L-cysteine + [acceptor protein]-S-ubiquitinyl-L-cysteine.</text>
        <dbReference type="EC" id="2.3.2.36"/>
    </reaction>
</comment>
<name>A0AAV6G3T1_9TELE</name>
<dbReference type="Proteomes" id="UP000823561">
    <property type="component" value="Chromosome 16"/>
</dbReference>
<keyword evidence="12" id="KW-1133">Transmembrane helix</keyword>
<keyword evidence="22" id="KW-1185">Reference proteome</keyword>
<dbReference type="InterPro" id="IPR045859">
    <property type="entry name" value="RING-HC_PEX2"/>
</dbReference>
<keyword evidence="13" id="KW-0472">Membrane</keyword>
<evidence type="ECO:0000256" key="4">
    <source>
        <dbReference type="ARBA" id="ARBA00022448"/>
    </source>
</evidence>
<keyword evidence="10" id="KW-0862">Zinc</keyword>
<comment type="subcellular location">
    <subcellularLocation>
        <location evidence="1">Peroxisome membrane</location>
        <topology evidence="1">Multi-pass membrane protein</topology>
    </subcellularLocation>
</comment>
<organism evidence="21 22">
    <name type="scientific">Alosa alosa</name>
    <name type="common">allis shad</name>
    <dbReference type="NCBI Taxonomy" id="278164"/>
    <lineage>
        <taxon>Eukaryota</taxon>
        <taxon>Metazoa</taxon>
        <taxon>Chordata</taxon>
        <taxon>Craniata</taxon>
        <taxon>Vertebrata</taxon>
        <taxon>Euteleostomi</taxon>
        <taxon>Actinopterygii</taxon>
        <taxon>Neopterygii</taxon>
        <taxon>Teleostei</taxon>
        <taxon>Clupei</taxon>
        <taxon>Clupeiformes</taxon>
        <taxon>Clupeoidei</taxon>
        <taxon>Clupeidae</taxon>
        <taxon>Alosa</taxon>
    </lineage>
</organism>
<dbReference type="AlphaFoldDB" id="A0AAV6G3T1"/>
<keyword evidence="6" id="KW-0812">Transmembrane</keyword>
<accession>A0AAV6G3T1</accession>
<evidence type="ECO:0000259" key="20">
    <source>
        <dbReference type="PROSITE" id="PS50089"/>
    </source>
</evidence>
<dbReference type="InterPro" id="IPR017907">
    <property type="entry name" value="Znf_RING_CS"/>
</dbReference>
<evidence type="ECO:0000313" key="21">
    <source>
        <dbReference type="EMBL" id="KAG5268727.1"/>
    </source>
</evidence>
<comment type="similarity">
    <text evidence="3">Belongs to the pex2/pex10/pex12 family.</text>
</comment>
<keyword evidence="9" id="KW-0833">Ubl conjugation pathway</keyword>
<dbReference type="GO" id="GO:0005778">
    <property type="term" value="C:peroxisomal membrane"/>
    <property type="evidence" value="ECO:0007669"/>
    <property type="project" value="UniProtKB-SubCell"/>
</dbReference>
<evidence type="ECO:0000256" key="1">
    <source>
        <dbReference type="ARBA" id="ARBA00004585"/>
    </source>
</evidence>
<keyword evidence="11" id="KW-0653">Protein transport</keyword>
<dbReference type="InterPro" id="IPR025654">
    <property type="entry name" value="PEX2/10"/>
</dbReference>
<dbReference type="GO" id="GO:0061630">
    <property type="term" value="F:ubiquitin protein ligase activity"/>
    <property type="evidence" value="ECO:0007669"/>
    <property type="project" value="UniProtKB-EC"/>
</dbReference>
<evidence type="ECO:0000256" key="15">
    <source>
        <dbReference type="ARBA" id="ARBA00032511"/>
    </source>
</evidence>
<evidence type="ECO:0000256" key="18">
    <source>
        <dbReference type="ARBA" id="ARBA00034543"/>
    </source>
</evidence>
<dbReference type="EC" id="2.3.2.36" evidence="17"/>
<dbReference type="PROSITE" id="PS50089">
    <property type="entry name" value="ZF_RING_2"/>
    <property type="match status" value="1"/>
</dbReference>
<evidence type="ECO:0000256" key="2">
    <source>
        <dbReference type="ARBA" id="ARBA00004906"/>
    </source>
</evidence>
<gene>
    <name evidence="21" type="ORF">AALO_G00215780</name>
</gene>
<dbReference type="CDD" id="cd16526">
    <property type="entry name" value="RING-HC_PEX2"/>
    <property type="match status" value="1"/>
</dbReference>
<evidence type="ECO:0000256" key="12">
    <source>
        <dbReference type="ARBA" id="ARBA00022989"/>
    </source>
</evidence>
<evidence type="ECO:0000256" key="11">
    <source>
        <dbReference type="ARBA" id="ARBA00022927"/>
    </source>
</evidence>
<evidence type="ECO:0000256" key="9">
    <source>
        <dbReference type="ARBA" id="ARBA00022786"/>
    </source>
</evidence>
<evidence type="ECO:0000256" key="5">
    <source>
        <dbReference type="ARBA" id="ARBA00022679"/>
    </source>
</evidence>
<feature type="domain" description="RING-type" evidence="20">
    <location>
        <begin position="261"/>
        <end position="300"/>
    </location>
</feature>
<evidence type="ECO:0000256" key="3">
    <source>
        <dbReference type="ARBA" id="ARBA00008704"/>
    </source>
</evidence>
<dbReference type="SUPFAM" id="SSF57850">
    <property type="entry name" value="RING/U-box"/>
    <property type="match status" value="1"/>
</dbReference>
<evidence type="ECO:0000256" key="6">
    <source>
        <dbReference type="ARBA" id="ARBA00022692"/>
    </source>
</evidence>
<evidence type="ECO:0000256" key="7">
    <source>
        <dbReference type="ARBA" id="ARBA00022723"/>
    </source>
</evidence>
<keyword evidence="7" id="KW-0479">Metal-binding</keyword>
<evidence type="ECO:0000313" key="22">
    <source>
        <dbReference type="Proteomes" id="UP000823561"/>
    </source>
</evidence>
<evidence type="ECO:0000256" key="8">
    <source>
        <dbReference type="ARBA" id="ARBA00022771"/>
    </source>
</evidence>
<evidence type="ECO:0000256" key="13">
    <source>
        <dbReference type="ARBA" id="ARBA00023136"/>
    </source>
</evidence>
<proteinExistence type="inferred from homology"/>
<evidence type="ECO:0000256" key="17">
    <source>
        <dbReference type="ARBA" id="ARBA00034523"/>
    </source>
</evidence>
<keyword evidence="8 19" id="KW-0863">Zinc-finger</keyword>
<dbReference type="GO" id="GO:0016558">
    <property type="term" value="P:protein import into peroxisome matrix"/>
    <property type="evidence" value="ECO:0007669"/>
    <property type="project" value="InterPro"/>
</dbReference>
<comment type="pathway">
    <text evidence="2">Protein modification; protein ubiquitination.</text>
</comment>
<evidence type="ECO:0000256" key="16">
    <source>
        <dbReference type="ARBA" id="ARBA00034438"/>
    </source>
</evidence>
<dbReference type="InterPro" id="IPR013083">
    <property type="entry name" value="Znf_RING/FYVE/PHD"/>
</dbReference>
<dbReference type="InterPro" id="IPR001841">
    <property type="entry name" value="Znf_RING"/>
</dbReference>
<sequence length="322" mass="35779">MADAGGEAPGTGEPSEPATRVLRISQLDAFELDGALEQLVWSQFSQCFQHFKPGLLTPFEPELKALLQLLLWRFTVYSQSATAGQTLLSIRYRDAAASGARRYRPMSRRQKLGLALCTVGERWLRERSHSLFLRLPADSYARAGRRALELLTGLARAASLLNFLQFLRRGSYPTLAERALGLRAEFSKPQAAPRDVSFHYVNRELLWHGFAEFLIFLLPLVNMWKLKAAVLALFSPPNASSSSSAAADDSDASESANCKECGLCGEWPTMPHSIGCGHVFCYYCIKGHTIADIYFTCPRCGAEVSVVEPVRLPVELMDMRQD</sequence>
<dbReference type="PANTHER" id="PTHR48178">
    <property type="entry name" value="PEROXISOME BIOGENESIS FACTOR 2"/>
    <property type="match status" value="1"/>
</dbReference>
<dbReference type="SMART" id="SM00184">
    <property type="entry name" value="RING"/>
    <property type="match status" value="1"/>
</dbReference>
<protein>
    <recommendedName>
        <fullName evidence="18">Peroxisome biogenesis factor 2</fullName>
        <ecNumber evidence="17">2.3.2.36</ecNumber>
    </recommendedName>
    <alternativeName>
        <fullName evidence="15">Peroxin-2</fullName>
    </alternativeName>
</protein>
<dbReference type="EMBL" id="JADWDJ010000016">
    <property type="protein sequence ID" value="KAG5268727.1"/>
    <property type="molecule type" value="Genomic_DNA"/>
</dbReference>
<dbReference type="PANTHER" id="PTHR48178:SF1">
    <property type="entry name" value="PEROXISOME BIOGENESIS FACTOR 2"/>
    <property type="match status" value="1"/>
</dbReference>
<reference evidence="21" key="1">
    <citation type="submission" date="2020-10" db="EMBL/GenBank/DDBJ databases">
        <title>Chromosome-scale genome assembly of the Allis shad, Alosa alosa.</title>
        <authorList>
            <person name="Margot Z."/>
            <person name="Christophe K."/>
            <person name="Cabau C."/>
            <person name="Louis A."/>
            <person name="Berthelot C."/>
            <person name="Parey E."/>
            <person name="Roest Crollius H."/>
            <person name="Montfort J."/>
            <person name="Robinson-Rechavi M."/>
            <person name="Bucao C."/>
            <person name="Bouchez O."/>
            <person name="Gislard M."/>
            <person name="Lluch J."/>
            <person name="Milhes M."/>
            <person name="Lampietro C."/>
            <person name="Lopez Roques C."/>
            <person name="Donnadieu C."/>
            <person name="Braasch I."/>
            <person name="Desvignes T."/>
            <person name="Postlethwait J."/>
            <person name="Bobe J."/>
            <person name="Guiguen Y."/>
        </authorList>
    </citation>
    <scope>NUCLEOTIDE SEQUENCE</scope>
    <source>
        <strain evidence="21">M-15738</strain>
        <tissue evidence="21">Blood</tissue>
    </source>
</reference>
<evidence type="ECO:0000256" key="10">
    <source>
        <dbReference type="ARBA" id="ARBA00022833"/>
    </source>
</evidence>
<evidence type="ECO:0000256" key="19">
    <source>
        <dbReference type="PROSITE-ProRule" id="PRU00175"/>
    </source>
</evidence>
<evidence type="ECO:0000256" key="14">
    <source>
        <dbReference type="ARBA" id="ARBA00023140"/>
    </source>
</evidence>
<comment type="caution">
    <text evidence="21">The sequence shown here is derived from an EMBL/GenBank/DDBJ whole genome shotgun (WGS) entry which is preliminary data.</text>
</comment>
<keyword evidence="14" id="KW-0576">Peroxisome</keyword>
<dbReference type="Pfam" id="PF04757">
    <property type="entry name" value="Pex2_Pex12"/>
    <property type="match status" value="1"/>
</dbReference>
<dbReference type="InterPro" id="IPR006845">
    <property type="entry name" value="Pex_N"/>
</dbReference>